<gene>
    <name evidence="1" type="ORF">ETEE_3576</name>
</gene>
<proteinExistence type="predicted"/>
<dbReference type="Proteomes" id="UP000028681">
    <property type="component" value="Chromosome"/>
</dbReference>
<name>A0A076LPZ0_9GAMM</name>
<evidence type="ECO:0000313" key="1">
    <source>
        <dbReference type="EMBL" id="AIJ09996.1"/>
    </source>
</evidence>
<organism evidence="1 2">
    <name type="scientific">Edwardsiella anguillarum ET080813</name>
    <dbReference type="NCBI Taxonomy" id="667120"/>
    <lineage>
        <taxon>Bacteria</taxon>
        <taxon>Pseudomonadati</taxon>
        <taxon>Pseudomonadota</taxon>
        <taxon>Gammaproteobacteria</taxon>
        <taxon>Enterobacterales</taxon>
        <taxon>Hafniaceae</taxon>
        <taxon>Edwardsiella</taxon>
    </lineage>
</organism>
<dbReference type="AlphaFoldDB" id="A0A076LPZ0"/>
<evidence type="ECO:0000313" key="2">
    <source>
        <dbReference type="Proteomes" id="UP000028681"/>
    </source>
</evidence>
<reference evidence="1 2" key="1">
    <citation type="journal article" date="2012" name="PLoS ONE">
        <title>Edwardsiella comparative phylogenomics reveal the new intra/inter-species taxonomic relationships, virulence evolution and niche adaptation mechanisms.</title>
        <authorList>
            <person name="Yang M."/>
            <person name="Lv Y."/>
            <person name="Xiao J."/>
            <person name="Wu H."/>
            <person name="Zheng H."/>
            <person name="Liu Q."/>
            <person name="Zhang Y."/>
            <person name="Wang Q."/>
        </authorList>
    </citation>
    <scope>NUCLEOTIDE SEQUENCE [LARGE SCALE GENOMIC DNA]</scope>
    <source>
        <strain evidence="2">080813</strain>
    </source>
</reference>
<protein>
    <submittedName>
        <fullName evidence="1">Uncharacterized protein</fullName>
    </submittedName>
</protein>
<dbReference type="KEGG" id="ete:ETEE_3576"/>
<dbReference type="HOGENOM" id="CLU_3343094_0_0_6"/>
<accession>A0A076LPZ0</accession>
<sequence length="37" mass="4347">MLQPRDNQGDAKIASARFYAHSEIHHNNQLYPRTRPL</sequence>
<dbReference type="EMBL" id="CP006664">
    <property type="protein sequence ID" value="AIJ09996.1"/>
    <property type="molecule type" value="Genomic_DNA"/>
</dbReference>